<feature type="region of interest" description="Disordered" evidence="1">
    <location>
        <begin position="15"/>
        <end position="37"/>
    </location>
</feature>
<feature type="compositionally biased region" description="Basic and acidic residues" evidence="1">
    <location>
        <begin position="16"/>
        <end position="29"/>
    </location>
</feature>
<dbReference type="EMBL" id="HBUE01064558">
    <property type="protein sequence ID" value="CAG6470113.1"/>
    <property type="molecule type" value="Transcribed_RNA"/>
</dbReference>
<accession>A0A8D8FGM1</accession>
<proteinExistence type="predicted"/>
<evidence type="ECO:0000256" key="1">
    <source>
        <dbReference type="SAM" id="MobiDB-lite"/>
    </source>
</evidence>
<feature type="region of interest" description="Disordered" evidence="1">
    <location>
        <begin position="71"/>
        <end position="169"/>
    </location>
</feature>
<dbReference type="EMBL" id="HBUE01064556">
    <property type="protein sequence ID" value="CAG6470109.1"/>
    <property type="molecule type" value="Transcribed_RNA"/>
</dbReference>
<sequence length="169" mass="19074">MGQLAGECRTIVSRRLQPDLDRSEEDRVPARSGARPCHAARLLGRHVPGLDRAGQLRRIEPVVSEKVRQLYDQPAVPPHRQRVRNQHLPSVLEEPLDRSDRQIHRRSAPGCDQRFASLPPPRLPPAETARSGSSLSEPKRRLRSPVHYRLEEDGRHRAVPVLAGLSTED</sequence>
<organism evidence="2">
    <name type="scientific">Culex pipiens</name>
    <name type="common">House mosquito</name>
    <dbReference type="NCBI Taxonomy" id="7175"/>
    <lineage>
        <taxon>Eukaryota</taxon>
        <taxon>Metazoa</taxon>
        <taxon>Ecdysozoa</taxon>
        <taxon>Arthropoda</taxon>
        <taxon>Hexapoda</taxon>
        <taxon>Insecta</taxon>
        <taxon>Pterygota</taxon>
        <taxon>Neoptera</taxon>
        <taxon>Endopterygota</taxon>
        <taxon>Diptera</taxon>
        <taxon>Nematocera</taxon>
        <taxon>Culicoidea</taxon>
        <taxon>Culicidae</taxon>
        <taxon>Culicinae</taxon>
        <taxon>Culicini</taxon>
        <taxon>Culex</taxon>
        <taxon>Culex</taxon>
    </lineage>
</organism>
<evidence type="ECO:0000313" key="2">
    <source>
        <dbReference type="EMBL" id="CAG6470115.1"/>
    </source>
</evidence>
<dbReference type="EMBL" id="HBUE01064557">
    <property type="protein sequence ID" value="CAG6470111.1"/>
    <property type="molecule type" value="Transcribed_RNA"/>
</dbReference>
<protein>
    <submittedName>
        <fullName evidence="2">(northern house mosquito) hypothetical protein</fullName>
    </submittedName>
</protein>
<reference evidence="2" key="1">
    <citation type="submission" date="2021-05" db="EMBL/GenBank/DDBJ databases">
        <authorList>
            <person name="Alioto T."/>
            <person name="Alioto T."/>
            <person name="Gomez Garrido J."/>
        </authorList>
    </citation>
    <scope>NUCLEOTIDE SEQUENCE</scope>
</reference>
<dbReference type="EMBL" id="HBUE01064559">
    <property type="protein sequence ID" value="CAG6470115.1"/>
    <property type="molecule type" value="Transcribed_RNA"/>
</dbReference>
<dbReference type="AlphaFoldDB" id="A0A8D8FGM1"/>
<name>A0A8D8FGM1_CULPI</name>